<evidence type="ECO:0000256" key="2">
    <source>
        <dbReference type="SAM" id="MobiDB-lite"/>
    </source>
</evidence>
<gene>
    <name evidence="4" type="ORF">METHB2_130065</name>
</gene>
<dbReference type="EMBL" id="CADCXN010000035">
    <property type="protein sequence ID" value="CAA9889800.1"/>
    <property type="molecule type" value="Genomic_DNA"/>
</dbReference>
<reference evidence="4 5" key="1">
    <citation type="submission" date="2020-02" db="EMBL/GenBank/DDBJ databases">
        <authorList>
            <person name="Hogendoorn C."/>
        </authorList>
    </citation>
    <scope>NUCLEOTIDE SEQUENCE [LARGE SCALE GENOMIC DNA]</scope>
    <source>
        <strain evidence="4">METHB21</strain>
    </source>
</reference>
<dbReference type="Gene3D" id="1.20.58.2200">
    <property type="match status" value="1"/>
</dbReference>
<dbReference type="NCBIfam" id="TIGR03505">
    <property type="entry name" value="FimV_core"/>
    <property type="match status" value="1"/>
</dbReference>
<evidence type="ECO:0000313" key="4">
    <source>
        <dbReference type="EMBL" id="CAA9889800.1"/>
    </source>
</evidence>
<sequence length="849" mass="93209">MRNLTKTLAVVSLLAPASAHPLGIGEIKLRSALNQNLNAEIAFVLSAGENISDIKVNLASPDKFEEAGVPWASFLSKIRFQIDGNNKVIRLSSREALKEPFLDFLIEVSWPKGNLYREFTVLADPPAVYKQAALPLLTRPESYRSGPEEVAPQSESRMQLSAQPVVNAAIDTYGPVRKNDTLWKVAEQTRGQDDVSVEQMMIAIYEENPRAFFQDNVNALMAGKVLKLPEKEVILKLSRKQALAEFNRQTKAWTNHLAPAAVETATAKEASVNNQLTLAAPRESTVAENAVVAPPVNEQTAAEKKPADALPSGSGAGKSVEAGNLVNESLQSKVAELEKQLAVMQQTLALKEQQLTALQNRPQAMTSIQEQPLAANPGVEEKAVQPDPDEAKVISPAVQPKPAPVAQPQIHPESETDAYYLGMGGLGAALLSLLGWLWWRKRKVDEATDTESMFASSIIKKPEVRENFSVPVIEAGSAYNVADAIDEHSFLNEFVANDLDKFDTAQGEIDPVSEADVYLAYGRYQQAEELIRHAIKDQPERDECKLKLLEIFYSSENKKAFETYAHELAEAGKKSDIEFWSKVTNMGSGICPDSPLFSFGENTPLGKNDLAINNNYAGLTKIKADKESKNFDEVSFEGSLIDDVQKPTAKAIDSVQDVYSTSLPAENNSDFDEQKNNQAIDFDLSSFATDTKKPDPIQDKIDIDKVDINEEFGSFDFDFDLKEPEAKKAGEMDVGALKSFDISDEEIDFSIAKTSGSHAASDKNSFGNEYDFNFDLDMSSADSNDQSANQKSSFGVSDLTDMDEMETKLDLARAYIDMGDTDAAKDIAEEVLKKGTNEQKEAAQTLLQM</sequence>
<dbReference type="NCBIfam" id="TIGR03504">
    <property type="entry name" value="FimV_Cterm"/>
    <property type="match status" value="1"/>
</dbReference>
<keyword evidence="5" id="KW-1185">Reference proteome</keyword>
<name>A0A8S0WMJ3_9GAMM</name>
<evidence type="ECO:0000259" key="3">
    <source>
        <dbReference type="Pfam" id="PF25800"/>
    </source>
</evidence>
<feature type="coiled-coil region" evidence="1">
    <location>
        <begin position="320"/>
        <end position="361"/>
    </location>
</feature>
<comment type="caution">
    <text evidence="4">The sequence shown here is derived from an EMBL/GenBank/DDBJ whole genome shotgun (WGS) entry which is preliminary data.</text>
</comment>
<evidence type="ECO:0000256" key="1">
    <source>
        <dbReference type="SAM" id="Coils"/>
    </source>
</evidence>
<dbReference type="InterPro" id="IPR038440">
    <property type="entry name" value="FimV_C_sf"/>
</dbReference>
<keyword evidence="1" id="KW-0175">Coiled coil</keyword>
<proteinExistence type="predicted"/>
<dbReference type="InterPro" id="IPR020012">
    <property type="entry name" value="LysM_FimV"/>
</dbReference>
<dbReference type="AlphaFoldDB" id="A0A8S0WMJ3"/>
<dbReference type="InterPro" id="IPR020011">
    <property type="entry name" value="FimV_C"/>
</dbReference>
<feature type="domain" description="FimV N-terminal" evidence="3">
    <location>
        <begin position="22"/>
        <end position="126"/>
    </location>
</feature>
<protein>
    <submittedName>
        <fullName evidence="4">FimV</fullName>
    </submittedName>
</protein>
<dbReference type="RefSeq" id="WP_246246885.1">
    <property type="nucleotide sequence ID" value="NZ_CADCXN010000035.1"/>
</dbReference>
<evidence type="ECO:0000313" key="5">
    <source>
        <dbReference type="Proteomes" id="UP000494216"/>
    </source>
</evidence>
<organism evidence="4 5">
    <name type="scientific">Candidatus Methylobacter favarea</name>
    <dbReference type="NCBI Taxonomy" id="2707345"/>
    <lineage>
        <taxon>Bacteria</taxon>
        <taxon>Pseudomonadati</taxon>
        <taxon>Pseudomonadota</taxon>
        <taxon>Gammaproteobacteria</taxon>
        <taxon>Methylococcales</taxon>
        <taxon>Methylococcaceae</taxon>
        <taxon>Methylobacter</taxon>
    </lineage>
</organism>
<dbReference type="Proteomes" id="UP000494216">
    <property type="component" value="Unassembled WGS sequence"/>
</dbReference>
<dbReference type="Pfam" id="PF25800">
    <property type="entry name" value="FimV_N"/>
    <property type="match status" value="1"/>
</dbReference>
<accession>A0A8S0WMJ3</accession>
<dbReference type="InterPro" id="IPR057840">
    <property type="entry name" value="FimV_N"/>
</dbReference>
<feature type="region of interest" description="Disordered" evidence="2">
    <location>
        <begin position="293"/>
        <end position="320"/>
    </location>
</feature>